<dbReference type="GO" id="GO:0009316">
    <property type="term" value="C:3-isopropylmalate dehydratase complex"/>
    <property type="evidence" value="ECO:0007669"/>
    <property type="project" value="InterPro"/>
</dbReference>
<sequence>MSKFIVHTGTGVPLRRRDVDTDQIIPARFFTGVTRDGFAAGLFGDWRADPGFVLGLPCHKDATVLVAGDNFGSGSSREAAVWALYDSGFRVVIAPRFGDIFRANALVNGLLTVTASPRFVELLWSAIERDPATEITVDLRRLQITAPGLRVPFTLDPAVRERLLAGRDLIGMTLLHEPDIDAYERRRRPTPCTIRHRRRS</sequence>
<evidence type="ECO:0000256" key="1">
    <source>
        <dbReference type="ARBA" id="ARBA00000491"/>
    </source>
</evidence>
<dbReference type="Gene3D" id="3.20.19.10">
    <property type="entry name" value="Aconitase, domain 4"/>
    <property type="match status" value="1"/>
</dbReference>
<dbReference type="NCBIfam" id="TIGR00171">
    <property type="entry name" value="leuD"/>
    <property type="match status" value="1"/>
</dbReference>
<dbReference type="RefSeq" id="WP_184983763.1">
    <property type="nucleotide sequence ID" value="NZ_BAAALO010000038.1"/>
</dbReference>
<comment type="catalytic activity">
    <reaction evidence="1 10">
        <text>(2R,3S)-3-isopropylmalate = (2S)-2-isopropylmalate</text>
        <dbReference type="Rhea" id="RHEA:32287"/>
        <dbReference type="ChEBI" id="CHEBI:1178"/>
        <dbReference type="ChEBI" id="CHEBI:35121"/>
        <dbReference type="EC" id="4.2.1.33"/>
    </reaction>
</comment>
<keyword evidence="6 10" id="KW-0432">Leucine biosynthesis</keyword>
<dbReference type="Proteomes" id="UP000555564">
    <property type="component" value="Unassembled WGS sequence"/>
</dbReference>
<dbReference type="InterPro" id="IPR033940">
    <property type="entry name" value="IPMI_Swivel"/>
</dbReference>
<gene>
    <name evidence="10" type="primary">leuD</name>
    <name evidence="12" type="ORF">BJ992_004303</name>
</gene>
<comment type="caution">
    <text evidence="12">The sequence shown here is derived from an EMBL/GenBank/DDBJ whole genome shotgun (WGS) entry which is preliminary data.</text>
</comment>
<evidence type="ECO:0000313" key="12">
    <source>
        <dbReference type="EMBL" id="MBB6474872.1"/>
    </source>
</evidence>
<dbReference type="PANTHER" id="PTHR43345:SF5">
    <property type="entry name" value="3-ISOPROPYLMALATE DEHYDRATASE SMALL SUBUNIT"/>
    <property type="match status" value="1"/>
</dbReference>
<dbReference type="InterPro" id="IPR000573">
    <property type="entry name" value="AconitaseA/IPMdHydase_ssu_swvl"/>
</dbReference>
<comment type="function">
    <text evidence="2 10">Catalyzes the isomerization between 2-isopropylmalate and 3-isopropylmalate, via the formation of 2-isopropylmaleate.</text>
</comment>
<protein>
    <recommendedName>
        <fullName evidence="10">3-isopropylmalate dehydratase small subunit</fullName>
        <ecNumber evidence="10">4.2.1.33</ecNumber>
    </recommendedName>
    <alternativeName>
        <fullName evidence="10">Alpha-IPM isomerase</fullName>
        <shortName evidence="10">IPMI</shortName>
    </alternativeName>
    <alternativeName>
        <fullName evidence="10">Isopropylmalate isomerase</fullName>
    </alternativeName>
</protein>
<evidence type="ECO:0000256" key="7">
    <source>
        <dbReference type="ARBA" id="ARBA00022605"/>
    </source>
</evidence>
<accession>A0A7X0M807</accession>
<organism evidence="12 13">
    <name type="scientific">Sphaerisporangium rubeum</name>
    <dbReference type="NCBI Taxonomy" id="321317"/>
    <lineage>
        <taxon>Bacteria</taxon>
        <taxon>Bacillati</taxon>
        <taxon>Actinomycetota</taxon>
        <taxon>Actinomycetes</taxon>
        <taxon>Streptosporangiales</taxon>
        <taxon>Streptosporangiaceae</taxon>
        <taxon>Sphaerisporangium</taxon>
    </lineage>
</organism>
<evidence type="ECO:0000313" key="13">
    <source>
        <dbReference type="Proteomes" id="UP000555564"/>
    </source>
</evidence>
<dbReference type="UniPathway" id="UPA00048">
    <property type="reaction ID" value="UER00071"/>
</dbReference>
<comment type="similarity">
    <text evidence="4 10">Belongs to the LeuD family. LeuD type 1 subfamily.</text>
</comment>
<comment type="pathway">
    <text evidence="3 10">Amino-acid biosynthesis; L-leucine biosynthesis; L-leucine from 3-methyl-2-oxobutanoate: step 2/4.</text>
</comment>
<evidence type="ECO:0000256" key="4">
    <source>
        <dbReference type="ARBA" id="ARBA00009845"/>
    </source>
</evidence>
<evidence type="ECO:0000256" key="8">
    <source>
        <dbReference type="ARBA" id="ARBA00023239"/>
    </source>
</evidence>
<evidence type="ECO:0000256" key="2">
    <source>
        <dbReference type="ARBA" id="ARBA00002695"/>
    </source>
</evidence>
<dbReference type="PANTHER" id="PTHR43345">
    <property type="entry name" value="3-ISOPROPYLMALATE DEHYDRATASE SMALL SUBUNIT 2-RELATED-RELATED"/>
    <property type="match status" value="1"/>
</dbReference>
<dbReference type="Pfam" id="PF00694">
    <property type="entry name" value="Aconitase_C"/>
    <property type="match status" value="1"/>
</dbReference>
<evidence type="ECO:0000256" key="5">
    <source>
        <dbReference type="ARBA" id="ARBA00011271"/>
    </source>
</evidence>
<dbReference type="EMBL" id="JACHIU010000001">
    <property type="protein sequence ID" value="MBB6474872.1"/>
    <property type="molecule type" value="Genomic_DNA"/>
</dbReference>
<name>A0A7X0M807_9ACTN</name>
<feature type="domain" description="Aconitase A/isopropylmalate dehydratase small subunit swivel" evidence="11">
    <location>
        <begin position="1"/>
        <end position="116"/>
    </location>
</feature>
<dbReference type="InterPro" id="IPR050075">
    <property type="entry name" value="LeuD"/>
</dbReference>
<comment type="subunit">
    <text evidence="5 10">Heterodimer of LeuC and LeuD.</text>
</comment>
<reference evidence="12 13" key="1">
    <citation type="submission" date="2020-08" db="EMBL/GenBank/DDBJ databases">
        <title>Sequencing the genomes of 1000 actinobacteria strains.</title>
        <authorList>
            <person name="Klenk H.-P."/>
        </authorList>
    </citation>
    <scope>NUCLEOTIDE SEQUENCE [LARGE SCALE GENOMIC DNA]</scope>
    <source>
        <strain evidence="12 13">DSM 44936</strain>
    </source>
</reference>
<dbReference type="EC" id="4.2.1.33" evidence="10"/>
<evidence type="ECO:0000259" key="11">
    <source>
        <dbReference type="Pfam" id="PF00694"/>
    </source>
</evidence>
<dbReference type="InterPro" id="IPR004431">
    <property type="entry name" value="3-IsopropMal_deHydase_ssu"/>
</dbReference>
<keyword evidence="8 10" id="KW-0456">Lyase</keyword>
<keyword evidence="13" id="KW-1185">Reference proteome</keyword>
<evidence type="ECO:0000256" key="9">
    <source>
        <dbReference type="ARBA" id="ARBA00023304"/>
    </source>
</evidence>
<dbReference type="SUPFAM" id="SSF52016">
    <property type="entry name" value="LeuD/IlvD-like"/>
    <property type="match status" value="1"/>
</dbReference>
<dbReference type="CDD" id="cd01577">
    <property type="entry name" value="IPMI_Swivel"/>
    <property type="match status" value="1"/>
</dbReference>
<dbReference type="NCBIfam" id="NF002458">
    <property type="entry name" value="PRK01641.1"/>
    <property type="match status" value="1"/>
</dbReference>
<keyword evidence="7 10" id="KW-0028">Amino-acid biosynthesis</keyword>
<dbReference type="GO" id="GO:0003861">
    <property type="term" value="F:3-isopropylmalate dehydratase activity"/>
    <property type="evidence" value="ECO:0007669"/>
    <property type="project" value="UniProtKB-UniRule"/>
</dbReference>
<evidence type="ECO:0000256" key="10">
    <source>
        <dbReference type="HAMAP-Rule" id="MF_01031"/>
    </source>
</evidence>
<keyword evidence="9 10" id="KW-0100">Branched-chain amino acid biosynthesis</keyword>
<evidence type="ECO:0000256" key="3">
    <source>
        <dbReference type="ARBA" id="ARBA00004729"/>
    </source>
</evidence>
<proteinExistence type="inferred from homology"/>
<dbReference type="HAMAP" id="MF_01031">
    <property type="entry name" value="LeuD_type1"/>
    <property type="match status" value="1"/>
</dbReference>
<evidence type="ECO:0000256" key="6">
    <source>
        <dbReference type="ARBA" id="ARBA00022430"/>
    </source>
</evidence>
<dbReference type="InterPro" id="IPR015928">
    <property type="entry name" value="Aconitase/3IPM_dehydase_swvl"/>
</dbReference>
<dbReference type="AlphaFoldDB" id="A0A7X0M807"/>
<dbReference type="GO" id="GO:0009098">
    <property type="term" value="P:L-leucine biosynthetic process"/>
    <property type="evidence" value="ECO:0007669"/>
    <property type="project" value="UniProtKB-UniRule"/>
</dbReference>